<protein>
    <submittedName>
        <fullName evidence="1">Uncharacterized protein</fullName>
    </submittedName>
</protein>
<accession>A0A7X0SQX0</accession>
<gene>
    <name evidence="1" type="ORF">H7C18_26525</name>
</gene>
<organism evidence="1 2">
    <name type="scientific">Cohnella zeiphila</name>
    <dbReference type="NCBI Taxonomy" id="2761120"/>
    <lineage>
        <taxon>Bacteria</taxon>
        <taxon>Bacillati</taxon>
        <taxon>Bacillota</taxon>
        <taxon>Bacilli</taxon>
        <taxon>Bacillales</taxon>
        <taxon>Paenibacillaceae</taxon>
        <taxon>Cohnella</taxon>
    </lineage>
</organism>
<dbReference type="EMBL" id="JACJVO010000033">
    <property type="protein sequence ID" value="MBB6734488.1"/>
    <property type="molecule type" value="Genomic_DNA"/>
</dbReference>
<comment type="caution">
    <text evidence="1">The sequence shown here is derived from an EMBL/GenBank/DDBJ whole genome shotgun (WGS) entry which is preliminary data.</text>
</comment>
<evidence type="ECO:0000313" key="1">
    <source>
        <dbReference type="EMBL" id="MBB6734488.1"/>
    </source>
</evidence>
<sequence>MPGFFLPSIAAHGPYTSSSPIVVAVPPPLAGATFTRTWRVLTVLGRLSATVSCQNRHRFNPAAVCRRLQDDLITSRETAGRGIAYGLFFCARRQFVHK</sequence>
<dbReference type="Proteomes" id="UP000564644">
    <property type="component" value="Unassembled WGS sequence"/>
</dbReference>
<name>A0A7X0SQX0_9BACL</name>
<keyword evidence="2" id="KW-1185">Reference proteome</keyword>
<dbReference type="AlphaFoldDB" id="A0A7X0SQX0"/>
<evidence type="ECO:0000313" key="2">
    <source>
        <dbReference type="Proteomes" id="UP000564644"/>
    </source>
</evidence>
<proteinExistence type="predicted"/>
<reference evidence="1 2" key="1">
    <citation type="submission" date="2020-08" db="EMBL/GenBank/DDBJ databases">
        <title>Cohnella phylogeny.</title>
        <authorList>
            <person name="Dunlap C."/>
        </authorList>
    </citation>
    <scope>NUCLEOTIDE SEQUENCE [LARGE SCALE GENOMIC DNA]</scope>
    <source>
        <strain evidence="1 2">CBP 2801</strain>
    </source>
</reference>